<organism evidence="4 5">
    <name type="scientific">Nonomuraea wenchangensis</name>
    <dbReference type="NCBI Taxonomy" id="568860"/>
    <lineage>
        <taxon>Bacteria</taxon>
        <taxon>Bacillati</taxon>
        <taxon>Actinomycetota</taxon>
        <taxon>Actinomycetes</taxon>
        <taxon>Streptosporangiales</taxon>
        <taxon>Streptosporangiaceae</taxon>
        <taxon>Nonomuraea</taxon>
    </lineage>
</organism>
<keyword evidence="2" id="KW-0472">Membrane</keyword>
<keyword evidence="5" id="KW-1185">Reference proteome</keyword>
<evidence type="ECO:0000313" key="4">
    <source>
        <dbReference type="EMBL" id="SEU39900.1"/>
    </source>
</evidence>
<gene>
    <name evidence="4" type="ORF">SAMN05421811_117123</name>
</gene>
<comment type="similarity">
    <text evidence="1">Belongs to the LytR/CpsA/Psr (LCP) family.</text>
</comment>
<feature type="transmembrane region" description="Helical" evidence="2">
    <location>
        <begin position="38"/>
        <end position="64"/>
    </location>
</feature>
<evidence type="ECO:0000256" key="1">
    <source>
        <dbReference type="ARBA" id="ARBA00006068"/>
    </source>
</evidence>
<evidence type="ECO:0000259" key="3">
    <source>
        <dbReference type="Pfam" id="PF03816"/>
    </source>
</evidence>
<dbReference type="Gene3D" id="3.40.630.190">
    <property type="entry name" value="LCP protein"/>
    <property type="match status" value="1"/>
</dbReference>
<dbReference type="STRING" id="568860.SAMN05421811_117123"/>
<dbReference type="InterPro" id="IPR050922">
    <property type="entry name" value="LytR/CpsA/Psr_CW_biosynth"/>
</dbReference>
<dbReference type="OrthoDB" id="3759589at2"/>
<keyword evidence="2" id="KW-1133">Transmembrane helix</keyword>
<keyword evidence="2" id="KW-0812">Transmembrane</keyword>
<accession>A0A1I0LJ23</accession>
<proteinExistence type="inferred from homology"/>
<dbReference type="Pfam" id="PF03816">
    <property type="entry name" value="LytR_cpsA_psr"/>
    <property type="match status" value="1"/>
</dbReference>
<feature type="domain" description="Cell envelope-related transcriptional attenuator" evidence="3">
    <location>
        <begin position="116"/>
        <end position="266"/>
    </location>
</feature>
<dbReference type="AlphaFoldDB" id="A0A1I0LJ23"/>
<reference evidence="4 5" key="1">
    <citation type="submission" date="2016-10" db="EMBL/GenBank/DDBJ databases">
        <authorList>
            <person name="de Groot N.N."/>
        </authorList>
    </citation>
    <scope>NUCLEOTIDE SEQUENCE [LARGE SCALE GENOMIC DNA]</scope>
    <source>
        <strain evidence="4 5">CGMCC 4.5598</strain>
    </source>
</reference>
<dbReference type="PANTHER" id="PTHR33392:SF6">
    <property type="entry name" value="POLYISOPRENYL-TEICHOIC ACID--PEPTIDOGLYCAN TEICHOIC ACID TRANSFERASE TAGU"/>
    <property type="match status" value="1"/>
</dbReference>
<dbReference type="NCBIfam" id="TIGR00350">
    <property type="entry name" value="lytR_cpsA_psr"/>
    <property type="match status" value="1"/>
</dbReference>
<dbReference type="Proteomes" id="UP000199361">
    <property type="component" value="Unassembled WGS sequence"/>
</dbReference>
<protein>
    <submittedName>
        <fullName evidence="4">Cell envelope-related function transcriptional attenuator common domain-containing protein</fullName>
    </submittedName>
</protein>
<dbReference type="RefSeq" id="WP_091091361.1">
    <property type="nucleotide sequence ID" value="NZ_FOHX01000017.1"/>
</dbReference>
<name>A0A1I0LJ23_9ACTN</name>
<dbReference type="PANTHER" id="PTHR33392">
    <property type="entry name" value="POLYISOPRENYL-TEICHOIC ACID--PEPTIDOGLYCAN TEICHOIC ACID TRANSFERASE TAGU"/>
    <property type="match status" value="1"/>
</dbReference>
<dbReference type="EMBL" id="FOHX01000017">
    <property type="protein sequence ID" value="SEU39900.1"/>
    <property type="molecule type" value="Genomic_DNA"/>
</dbReference>
<evidence type="ECO:0000256" key="2">
    <source>
        <dbReference type="SAM" id="Phobius"/>
    </source>
</evidence>
<dbReference type="InterPro" id="IPR004474">
    <property type="entry name" value="LytR_CpsA_psr"/>
</dbReference>
<sequence length="339" mass="36922">MDDLKLLRDFGARLEHEPPATLVRQRERLLRGRPARRWWATWWTAGLVAVATAVAVVVPTMLLAGGRPVAVPPAGARNVDVGGAMNILLVGSDSVEGENVAYGPQRARQPDGGGRRADSIIILHVPEDRGAVTAVSVPRDSIVRIQACAGDPARVDMINSTYDQDGGLTCLRQTLQKLTGLTFKHTIEVDFTGFKGVVDALGGVQLTLSRPVDDRRAKLKLPAGKVTLDGEAALGWMRSRAQGDGSDIARIKRQAQLLRAMAKKAQSSALDQNRLKALLSEVRESVRTDLGLEEMAGLAAQLTEARISTTVVPWQPARTDRNRVEWRQPQARELFESLK</sequence>
<evidence type="ECO:0000313" key="5">
    <source>
        <dbReference type="Proteomes" id="UP000199361"/>
    </source>
</evidence>